<evidence type="ECO:0000256" key="1">
    <source>
        <dbReference type="SAM" id="Phobius"/>
    </source>
</evidence>
<dbReference type="InterPro" id="IPR008875">
    <property type="entry name" value="TraX"/>
</dbReference>
<organism evidence="2 3">
    <name type="scientific">Paenibacillus piri</name>
    <dbReference type="NCBI Taxonomy" id="2547395"/>
    <lineage>
        <taxon>Bacteria</taxon>
        <taxon>Bacillati</taxon>
        <taxon>Bacillota</taxon>
        <taxon>Bacilli</taxon>
        <taxon>Bacillales</taxon>
        <taxon>Paenibacillaceae</taxon>
        <taxon>Paenibacillus</taxon>
    </lineage>
</organism>
<gene>
    <name evidence="2" type="ORF">E1757_13295</name>
</gene>
<accession>A0A4R5KPE6</accession>
<dbReference type="OrthoDB" id="9781069at2"/>
<name>A0A4R5KPE6_9BACL</name>
<evidence type="ECO:0000313" key="2">
    <source>
        <dbReference type="EMBL" id="TDF97579.1"/>
    </source>
</evidence>
<feature type="transmembrane region" description="Helical" evidence="1">
    <location>
        <begin position="90"/>
        <end position="116"/>
    </location>
</feature>
<proteinExistence type="predicted"/>
<protein>
    <submittedName>
        <fullName evidence="2">Conjugal transfer protein TraX</fullName>
    </submittedName>
</protein>
<dbReference type="AlphaFoldDB" id="A0A4R5KPE6"/>
<keyword evidence="1" id="KW-1133">Transmembrane helix</keyword>
<keyword evidence="1" id="KW-0812">Transmembrane</keyword>
<evidence type="ECO:0000313" key="3">
    <source>
        <dbReference type="Proteomes" id="UP000295636"/>
    </source>
</evidence>
<keyword evidence="1" id="KW-0472">Membrane</keyword>
<dbReference type="Proteomes" id="UP000295636">
    <property type="component" value="Unassembled WGS sequence"/>
</dbReference>
<dbReference type="RefSeq" id="WP_133228777.1">
    <property type="nucleotide sequence ID" value="NZ_SMRT01000005.1"/>
</dbReference>
<sequence length="230" mass="25869">MSETAGYADRRLGRIRPLGLQRELLQIAAMLTMLIDHIGAVLFPEQPELRIVGRLSFPFYAFGIVQGYLLSGNVKAYMKRIALLAVISELPYVLAFGVWEINALGTLFICLTTLFVMDRIRFLIGKLLIAGAAIACLAWVPADYGFYAAVLILIYRYAQAHAAIVFHCLLNTYYGLSQGAQIQHFSILSTVWLAAGPNVRFSGRPVPRWLWLSFYPLHLTLLVVIKRLFF</sequence>
<feature type="transmembrane region" description="Helical" evidence="1">
    <location>
        <begin position="24"/>
        <end position="44"/>
    </location>
</feature>
<comment type="caution">
    <text evidence="2">The sequence shown here is derived from an EMBL/GenBank/DDBJ whole genome shotgun (WGS) entry which is preliminary data.</text>
</comment>
<feature type="transmembrane region" description="Helical" evidence="1">
    <location>
        <begin position="51"/>
        <end position="70"/>
    </location>
</feature>
<dbReference type="EMBL" id="SMRT01000005">
    <property type="protein sequence ID" value="TDF97579.1"/>
    <property type="molecule type" value="Genomic_DNA"/>
</dbReference>
<reference evidence="2 3" key="1">
    <citation type="submission" date="2019-03" db="EMBL/GenBank/DDBJ databases">
        <title>This is whole genome sequence of Paenibacillus sp MS74 strain.</title>
        <authorList>
            <person name="Trinh H.N."/>
        </authorList>
    </citation>
    <scope>NUCLEOTIDE SEQUENCE [LARGE SCALE GENOMIC DNA]</scope>
    <source>
        <strain evidence="2 3">MS74</strain>
    </source>
</reference>
<dbReference type="Pfam" id="PF05857">
    <property type="entry name" value="TraX"/>
    <property type="match status" value="1"/>
</dbReference>
<keyword evidence="3" id="KW-1185">Reference proteome</keyword>